<dbReference type="Proteomes" id="UP001222325">
    <property type="component" value="Unassembled WGS sequence"/>
</dbReference>
<accession>A0AAD6TM21</accession>
<dbReference type="AlphaFoldDB" id="A0AAD6TM21"/>
<feature type="compositionally biased region" description="Polar residues" evidence="2">
    <location>
        <begin position="49"/>
        <end position="62"/>
    </location>
</feature>
<protein>
    <recommendedName>
        <fullName evidence="5">BZIP transcription factor</fullName>
    </recommendedName>
</protein>
<evidence type="ECO:0000256" key="1">
    <source>
        <dbReference type="SAM" id="Coils"/>
    </source>
</evidence>
<dbReference type="CDD" id="cd14686">
    <property type="entry name" value="bZIP"/>
    <property type="match status" value="1"/>
</dbReference>
<comment type="caution">
    <text evidence="3">The sequence shown here is derived from an EMBL/GenBank/DDBJ whole genome shotgun (WGS) entry which is preliminary data.</text>
</comment>
<name>A0AAD6TM21_9AGAR</name>
<feature type="non-terminal residue" evidence="3">
    <location>
        <position position="1"/>
    </location>
</feature>
<reference evidence="3" key="1">
    <citation type="submission" date="2023-03" db="EMBL/GenBank/DDBJ databases">
        <title>Massive genome expansion in bonnet fungi (Mycena s.s.) driven by repeated elements and novel gene families across ecological guilds.</title>
        <authorList>
            <consortium name="Lawrence Berkeley National Laboratory"/>
            <person name="Harder C.B."/>
            <person name="Miyauchi S."/>
            <person name="Viragh M."/>
            <person name="Kuo A."/>
            <person name="Thoen E."/>
            <person name="Andreopoulos B."/>
            <person name="Lu D."/>
            <person name="Skrede I."/>
            <person name="Drula E."/>
            <person name="Henrissat B."/>
            <person name="Morin E."/>
            <person name="Kohler A."/>
            <person name="Barry K."/>
            <person name="LaButti K."/>
            <person name="Morin E."/>
            <person name="Salamov A."/>
            <person name="Lipzen A."/>
            <person name="Mereny Z."/>
            <person name="Hegedus B."/>
            <person name="Baldrian P."/>
            <person name="Stursova M."/>
            <person name="Weitz H."/>
            <person name="Taylor A."/>
            <person name="Grigoriev I.V."/>
            <person name="Nagy L.G."/>
            <person name="Martin F."/>
            <person name="Kauserud H."/>
        </authorList>
    </citation>
    <scope>NUCLEOTIDE SEQUENCE</scope>
    <source>
        <strain evidence="3">CBHHK173m</strain>
    </source>
</reference>
<feature type="non-terminal residue" evidence="3">
    <location>
        <position position="108"/>
    </location>
</feature>
<proteinExistence type="predicted"/>
<gene>
    <name evidence="3" type="ORF">B0H15DRAFT_738270</name>
</gene>
<keyword evidence="4" id="KW-1185">Reference proteome</keyword>
<keyword evidence="1" id="KW-0175">Coiled coil</keyword>
<feature type="compositionally biased region" description="Low complexity" evidence="2">
    <location>
        <begin position="63"/>
        <end position="80"/>
    </location>
</feature>
<evidence type="ECO:0000313" key="4">
    <source>
        <dbReference type="Proteomes" id="UP001222325"/>
    </source>
</evidence>
<dbReference type="EMBL" id="JARJCN010000158">
    <property type="protein sequence ID" value="KAJ7066880.1"/>
    <property type="molecule type" value="Genomic_DNA"/>
</dbReference>
<evidence type="ECO:0000256" key="2">
    <source>
        <dbReference type="SAM" id="MobiDB-lite"/>
    </source>
</evidence>
<feature type="region of interest" description="Disordered" evidence="2">
    <location>
        <begin position="49"/>
        <end position="80"/>
    </location>
</feature>
<organism evidence="3 4">
    <name type="scientific">Mycena belliarum</name>
    <dbReference type="NCBI Taxonomy" id="1033014"/>
    <lineage>
        <taxon>Eukaryota</taxon>
        <taxon>Fungi</taxon>
        <taxon>Dikarya</taxon>
        <taxon>Basidiomycota</taxon>
        <taxon>Agaricomycotina</taxon>
        <taxon>Agaricomycetes</taxon>
        <taxon>Agaricomycetidae</taxon>
        <taxon>Agaricales</taxon>
        <taxon>Marasmiineae</taxon>
        <taxon>Mycenaceae</taxon>
        <taxon>Mycena</taxon>
    </lineage>
</organism>
<sequence length="108" mass="11414">KKLEDKVAALEAKNDLATSENENLRDLLSLLQNENMMLKEGTFTFSVSKAAGSSSANPASVCSTSVTAPSPFPSSSSNPLDWSSLTTFDPAMLSLLDDTPQQTATDNA</sequence>
<feature type="coiled-coil region" evidence="1">
    <location>
        <begin position="7"/>
        <end position="41"/>
    </location>
</feature>
<evidence type="ECO:0008006" key="5">
    <source>
        <dbReference type="Google" id="ProtNLM"/>
    </source>
</evidence>
<evidence type="ECO:0000313" key="3">
    <source>
        <dbReference type="EMBL" id="KAJ7066880.1"/>
    </source>
</evidence>